<evidence type="ECO:0000313" key="3">
    <source>
        <dbReference type="EMBL" id="MFC1852731.1"/>
    </source>
</evidence>
<dbReference type="InterPro" id="IPR023214">
    <property type="entry name" value="HAD_sf"/>
</dbReference>
<dbReference type="InterPro" id="IPR036412">
    <property type="entry name" value="HAD-like_sf"/>
</dbReference>
<proteinExistence type="predicted"/>
<dbReference type="Gene3D" id="3.40.50.1000">
    <property type="entry name" value="HAD superfamily/HAD-like"/>
    <property type="match status" value="1"/>
</dbReference>
<evidence type="ECO:0000313" key="4">
    <source>
        <dbReference type="Proteomes" id="UP001594351"/>
    </source>
</evidence>
<sequence>MAKPQLISHFMLLMWFCFGSLLPSSNAAVDLFPRNFFVKQCGDITAVGEQPPLTNNSPSTARLDGSFCSDSFAIGPATGWDHTPSEFIAASGEPNHNGHDVVATPGDSQSFWIEGKFAYGLIDKDMEDERVEVYLNDEECNEWRLLTSGRTNNDGRLTVPCGPPYLPPGPYAIKMVLRGDNSEANYFLRVWPPGTRVVVFDIDGTLTTSDFELVHDLFNEIYRGDYVPEMQAGAGQVVNTFYDKNYHIIYLTGRPYWLHQKTRQWLSNQGLAGGTVRLTDSNSASYPSRTRVGDYKAAFLQTLLAHGILIDYAYGNATTDIYAYQKVGIPDDCICIIGQHAGEQGTFSIESYLEHLEWVEQLEVVAQP</sequence>
<dbReference type="SMART" id="SM00775">
    <property type="entry name" value="LNS2"/>
    <property type="match status" value="1"/>
</dbReference>
<dbReference type="SUPFAM" id="SSF56784">
    <property type="entry name" value="HAD-like"/>
    <property type="match status" value="1"/>
</dbReference>
<dbReference type="PANTHER" id="PTHR10658">
    <property type="entry name" value="PHOSPHATIDYLINOSITOL TRANSFER PROTEIN"/>
    <property type="match status" value="1"/>
</dbReference>
<keyword evidence="1" id="KW-0732">Signal</keyword>
<name>A0ABV6Z2R6_UNCC1</name>
<dbReference type="PANTHER" id="PTHR10658:SF11">
    <property type="entry name" value="VIBRATOR, ISOFORM B"/>
    <property type="match status" value="1"/>
</dbReference>
<dbReference type="Proteomes" id="UP001594351">
    <property type="component" value="Unassembled WGS sequence"/>
</dbReference>
<organism evidence="3 4">
    <name type="scientific">candidate division CSSED10-310 bacterium</name>
    <dbReference type="NCBI Taxonomy" id="2855610"/>
    <lineage>
        <taxon>Bacteria</taxon>
        <taxon>Bacteria division CSSED10-310</taxon>
    </lineage>
</organism>
<dbReference type="InterPro" id="IPR031315">
    <property type="entry name" value="LNS2/PITP"/>
</dbReference>
<feature type="chain" id="PRO_5046673113" evidence="1">
    <location>
        <begin position="28"/>
        <end position="368"/>
    </location>
</feature>
<feature type="signal peptide" evidence="1">
    <location>
        <begin position="1"/>
        <end position="27"/>
    </location>
</feature>
<reference evidence="3 4" key="1">
    <citation type="submission" date="2024-09" db="EMBL/GenBank/DDBJ databases">
        <title>Laminarin stimulates single cell rates of sulfate reduction while oxygen inhibits transcriptomic activity in coastal marine sediment.</title>
        <authorList>
            <person name="Lindsay M."/>
            <person name="Orcutt B."/>
            <person name="Emerson D."/>
            <person name="Stepanauskas R."/>
            <person name="D'Angelo T."/>
        </authorList>
    </citation>
    <scope>NUCLEOTIDE SEQUENCE [LARGE SCALE GENOMIC DNA]</scope>
    <source>
        <strain evidence="3">SAG AM-311-K15</strain>
    </source>
</reference>
<dbReference type="Pfam" id="PF24694">
    <property type="entry name" value="LNS2_PITM1-3"/>
    <property type="match status" value="1"/>
</dbReference>
<accession>A0ABV6Z2R6</accession>
<dbReference type="EMBL" id="JBHPBY010000358">
    <property type="protein sequence ID" value="MFC1852731.1"/>
    <property type="molecule type" value="Genomic_DNA"/>
</dbReference>
<evidence type="ECO:0000259" key="2">
    <source>
        <dbReference type="SMART" id="SM00775"/>
    </source>
</evidence>
<dbReference type="Pfam" id="PF24695">
    <property type="entry name" value="PITM1-3"/>
    <property type="match status" value="1"/>
</dbReference>
<comment type="caution">
    <text evidence="3">The sequence shown here is derived from an EMBL/GenBank/DDBJ whole genome shotgun (WGS) entry which is preliminary data.</text>
</comment>
<gene>
    <name evidence="3" type="ORF">ACFL27_21240</name>
</gene>
<dbReference type="InterPro" id="IPR001666">
    <property type="entry name" value="PI_transfer"/>
</dbReference>
<keyword evidence="4" id="KW-1185">Reference proteome</keyword>
<protein>
    <submittedName>
        <fullName evidence="3">Haloacid dehalogenase</fullName>
    </submittedName>
</protein>
<evidence type="ECO:0000256" key="1">
    <source>
        <dbReference type="SAM" id="SignalP"/>
    </source>
</evidence>
<feature type="domain" description="LNS2/PITP" evidence="2">
    <location>
        <begin position="198"/>
        <end position="346"/>
    </location>
</feature>